<dbReference type="Pfam" id="PF25886">
    <property type="entry name" value="Msy1"/>
    <property type="match status" value="1"/>
</dbReference>
<feature type="compositionally biased region" description="Polar residues" evidence="1">
    <location>
        <begin position="953"/>
        <end position="962"/>
    </location>
</feature>
<evidence type="ECO:0000259" key="3">
    <source>
        <dbReference type="PROSITE" id="PS50222"/>
    </source>
</evidence>
<dbReference type="InterPro" id="IPR002048">
    <property type="entry name" value="EF_hand_dom"/>
</dbReference>
<dbReference type="Pfam" id="PF00924">
    <property type="entry name" value="MS_channel_2nd"/>
    <property type="match status" value="1"/>
</dbReference>
<feature type="transmembrane region" description="Helical" evidence="2">
    <location>
        <begin position="498"/>
        <end position="522"/>
    </location>
</feature>
<dbReference type="AlphaFoldDB" id="A0AA43TSH5"/>
<dbReference type="InterPro" id="IPR010920">
    <property type="entry name" value="LSM_dom_sf"/>
</dbReference>
<evidence type="ECO:0000313" key="5">
    <source>
        <dbReference type="Proteomes" id="UP001161017"/>
    </source>
</evidence>
<feature type="transmembrane region" description="Helical" evidence="2">
    <location>
        <begin position="172"/>
        <end position="191"/>
    </location>
</feature>
<dbReference type="PANTHER" id="PTHR31323:SF14">
    <property type="entry name" value="MECHANOSENSITIVE ION CHANNEL PROTEIN MSY2"/>
    <property type="match status" value="1"/>
</dbReference>
<proteinExistence type="predicted"/>
<reference evidence="4" key="1">
    <citation type="journal article" date="2023" name="Genome Biol. Evol.">
        <title>First Whole Genome Sequence and Flow Cytometry Genome Size Data for the Lichen-Forming Fungus Ramalina farinacea (Ascomycota).</title>
        <authorList>
            <person name="Llewellyn T."/>
            <person name="Mian S."/>
            <person name="Hill R."/>
            <person name="Leitch I.J."/>
            <person name="Gaya E."/>
        </authorList>
    </citation>
    <scope>NUCLEOTIDE SEQUENCE</scope>
    <source>
        <strain evidence="4">LIQ254RAFAR</strain>
    </source>
</reference>
<dbReference type="InterPro" id="IPR006685">
    <property type="entry name" value="MscS_channel_2nd"/>
</dbReference>
<organism evidence="4 5">
    <name type="scientific">Ramalina farinacea</name>
    <dbReference type="NCBI Taxonomy" id="258253"/>
    <lineage>
        <taxon>Eukaryota</taxon>
        <taxon>Fungi</taxon>
        <taxon>Dikarya</taxon>
        <taxon>Ascomycota</taxon>
        <taxon>Pezizomycotina</taxon>
        <taxon>Lecanoromycetes</taxon>
        <taxon>OSLEUM clade</taxon>
        <taxon>Lecanoromycetidae</taxon>
        <taxon>Lecanorales</taxon>
        <taxon>Lecanorineae</taxon>
        <taxon>Ramalinaceae</taxon>
        <taxon>Ramalina</taxon>
    </lineage>
</organism>
<evidence type="ECO:0000256" key="2">
    <source>
        <dbReference type="SAM" id="Phobius"/>
    </source>
</evidence>
<feature type="region of interest" description="Disordered" evidence="1">
    <location>
        <begin position="1"/>
        <end position="34"/>
    </location>
</feature>
<feature type="domain" description="EF-hand" evidence="3">
    <location>
        <begin position="411"/>
        <end position="446"/>
    </location>
</feature>
<gene>
    <name evidence="4" type="ORF">OHK93_004218</name>
</gene>
<dbReference type="PROSITE" id="PS00018">
    <property type="entry name" value="EF_HAND_1"/>
    <property type="match status" value="1"/>
</dbReference>
<name>A0AA43TSH5_9LECA</name>
<feature type="compositionally biased region" description="Polar residues" evidence="1">
    <location>
        <begin position="758"/>
        <end position="771"/>
    </location>
</feature>
<feature type="compositionally biased region" description="Polar residues" evidence="1">
    <location>
        <begin position="1006"/>
        <end position="1039"/>
    </location>
</feature>
<dbReference type="GO" id="GO:0006874">
    <property type="term" value="P:intracellular calcium ion homeostasis"/>
    <property type="evidence" value="ECO:0007669"/>
    <property type="project" value="TreeGrafter"/>
</dbReference>
<dbReference type="GO" id="GO:0005262">
    <property type="term" value="F:calcium channel activity"/>
    <property type="evidence" value="ECO:0007669"/>
    <property type="project" value="TreeGrafter"/>
</dbReference>
<feature type="transmembrane region" description="Helical" evidence="2">
    <location>
        <begin position="467"/>
        <end position="486"/>
    </location>
</feature>
<feature type="compositionally biased region" description="Polar residues" evidence="1">
    <location>
        <begin position="788"/>
        <end position="800"/>
    </location>
</feature>
<sequence>MANPNDATIDIPLSKVDTRTGARRASGEKQQPGAVTHELNEKAGFYQRHVAGRRKVAKKTGSEDVDRAEVTSMGRIYERILNFSIVTRYFLYILPVATLISIPIIIGATATQNATIGGVRIVWFFSWLLIVWVGLWGSKLTAKLLPSIFEFLCGIVSSGTRKYALVLKNLEIYLSLCGWALVALATFVPVMTNNPTKRAQQATYNQYHNSTDTDTMTHALLFKDATVKTGWESVVERILAALMVASLIVLAEKLLIQLISISYHRTQLNEKIKDSKHKIYLIGLLYDASRKLFPAYCPEFAEEDYIINDSIGMGDSRPGAMHNRSGSATPMRLLQNAGRFGDKLTSAFGNIAHEVTGKDAFNPNSAHSIVVEALEKNRSAEALAKRLWMSFVVEGKEALYRDDVFEVLGADHHDEADEAFDILDQDGNGDISLSEMILTICDFGRVRHAIANSLHDVDNAIGVLDNLLCTIISVVIIFVFVAFLNSSFTTTLATAGTALLSLSFVFAGTAQEILGSCIFLFAKHPFDNLDRVDIGDDKLVVQSISLLFTVFRHVNSSKLAQVPNSVLNTLWIHNVSRSEAMKEQLTISVSFDTTLEDIQLLKNELHAFVTDKENSRDFQPDVEVEITDIAAMGNLQLTIDVRHKSNWANETVRAARRSKFMCALVLALRKIPINAPGGGGAALGSEDKPSYSVTVSDQQAASNRAAFDKAKDAKRLFPNKKSDDAQETADVGMSTAMDEPNPRDSATPPPLRRRQPPMSESTALNSLNTRNPAADTALNPKDVVEPTSPRSVTRSVSGATERTDLDRTASINEVRNMLRRESTRGKRHPPSGSTPRIGITSSNGDKLPRPNNGSRFEYDPYAYNSHSQSNALARKDSTPKSVPESPQTSSRDPSWPQPPTGTCLPKPAISEEEAPPPNLPPIPQQKAPFVQPVQQIYSPPPPPKDMSYPNLRNADSTPSSPIIQPPVRPRDPAQIRAPSPVRNPFQIHALRSQAQGGDVPRAVSRPDSQVHTSTSRSDIGVGSQSRRPVPANGNTFAKEQSQERPAAATGVVRPARSDSLGGSRLEG</sequence>
<dbReference type="GO" id="GO:0005509">
    <property type="term" value="F:calcium ion binding"/>
    <property type="evidence" value="ECO:0007669"/>
    <property type="project" value="InterPro"/>
</dbReference>
<keyword evidence="2" id="KW-0812">Transmembrane</keyword>
<evidence type="ECO:0000313" key="4">
    <source>
        <dbReference type="EMBL" id="MDI1486029.1"/>
    </source>
</evidence>
<dbReference type="InterPro" id="IPR018247">
    <property type="entry name" value="EF_Hand_1_Ca_BS"/>
</dbReference>
<dbReference type="PROSITE" id="PS50222">
    <property type="entry name" value="EF_HAND_2"/>
    <property type="match status" value="1"/>
</dbReference>
<feature type="region of interest" description="Disordered" evidence="1">
    <location>
        <begin position="676"/>
        <end position="1067"/>
    </location>
</feature>
<dbReference type="SUPFAM" id="SSF50182">
    <property type="entry name" value="Sm-like ribonucleoproteins"/>
    <property type="match status" value="1"/>
</dbReference>
<keyword evidence="2" id="KW-1133">Transmembrane helix</keyword>
<comment type="caution">
    <text evidence="4">The sequence shown here is derived from an EMBL/GenBank/DDBJ whole genome shotgun (WGS) entry which is preliminary data.</text>
</comment>
<feature type="compositionally biased region" description="Polar residues" evidence="1">
    <location>
        <begin position="691"/>
        <end position="702"/>
    </location>
</feature>
<protein>
    <recommendedName>
        <fullName evidence="3">EF-hand domain-containing protein</fullName>
    </recommendedName>
</protein>
<dbReference type="InterPro" id="IPR058650">
    <property type="entry name" value="Msy1/2-like"/>
</dbReference>
<keyword evidence="2" id="KW-0472">Membrane</keyword>
<feature type="transmembrane region" description="Helical" evidence="2">
    <location>
        <begin position="89"/>
        <end position="109"/>
    </location>
</feature>
<dbReference type="GO" id="GO:0016020">
    <property type="term" value="C:membrane"/>
    <property type="evidence" value="ECO:0007669"/>
    <property type="project" value="InterPro"/>
</dbReference>
<dbReference type="PANTHER" id="PTHR31323">
    <property type="entry name" value="MECHANOSENSITIVE ION CHANNEL PROTEIN MSY2"/>
    <property type="match status" value="1"/>
</dbReference>
<keyword evidence="5" id="KW-1185">Reference proteome</keyword>
<feature type="transmembrane region" description="Helical" evidence="2">
    <location>
        <begin position="121"/>
        <end position="138"/>
    </location>
</feature>
<accession>A0AA43TSH5</accession>
<feature type="compositionally biased region" description="Polar residues" evidence="1">
    <location>
        <begin position="831"/>
        <end position="844"/>
    </location>
</feature>
<dbReference type="EMBL" id="JAPUFD010000002">
    <property type="protein sequence ID" value="MDI1486029.1"/>
    <property type="molecule type" value="Genomic_DNA"/>
</dbReference>
<feature type="compositionally biased region" description="Basic and acidic residues" evidence="1">
    <location>
        <begin position="706"/>
        <end position="724"/>
    </location>
</feature>
<evidence type="ECO:0000256" key="1">
    <source>
        <dbReference type="SAM" id="MobiDB-lite"/>
    </source>
</evidence>
<dbReference type="Proteomes" id="UP001161017">
    <property type="component" value="Unassembled WGS sequence"/>
</dbReference>